<protein>
    <recommendedName>
        <fullName evidence="3">DUF6318 domain-containing protein</fullName>
    </recommendedName>
</protein>
<keyword evidence="5" id="KW-1185">Reference proteome</keyword>
<feature type="domain" description="DUF6318" evidence="3">
    <location>
        <begin position="78"/>
        <end position="230"/>
    </location>
</feature>
<dbReference type="EMBL" id="JAVDXX010000001">
    <property type="protein sequence ID" value="MDR7294654.1"/>
    <property type="molecule type" value="Genomic_DNA"/>
</dbReference>
<dbReference type="Proteomes" id="UP001180715">
    <property type="component" value="Unassembled WGS sequence"/>
</dbReference>
<proteinExistence type="predicted"/>
<evidence type="ECO:0000256" key="1">
    <source>
        <dbReference type="SAM" id="MobiDB-lite"/>
    </source>
</evidence>
<feature type="signal peptide" evidence="2">
    <location>
        <begin position="1"/>
        <end position="22"/>
    </location>
</feature>
<dbReference type="Pfam" id="PF19843">
    <property type="entry name" value="DUF6318"/>
    <property type="match status" value="1"/>
</dbReference>
<gene>
    <name evidence="4" type="ORF">J2S67_001922</name>
</gene>
<dbReference type="InterPro" id="IPR046281">
    <property type="entry name" value="DUF6318"/>
</dbReference>
<evidence type="ECO:0000256" key="2">
    <source>
        <dbReference type="SAM" id="SignalP"/>
    </source>
</evidence>
<evidence type="ECO:0000313" key="5">
    <source>
        <dbReference type="Proteomes" id="UP001180715"/>
    </source>
</evidence>
<dbReference type="PROSITE" id="PS51257">
    <property type="entry name" value="PROKAR_LIPOPROTEIN"/>
    <property type="match status" value="1"/>
</dbReference>
<sequence length="237" mass="26367">MTDLKRSAIAAALTFTLVSGLAACDTNDDAKPAEAATSVSPSARPSDKEAKNKNTSESDTDKSPAKSKPSASPSPKGPYKPATPKRPAQNVPVPGPLPEVAKEESKAGQVAFIEHWFKEFNYGLETNKLRLEFWEMTNKSCIYCKMVQRVRKMMEKDGSWNIGGELNPKKIHPNLKKLDNGIYEVHLSVIEKPRKRYFPGKLKPFEDISGGTVDDAFVELRRIDGQWRFEGIYHSAN</sequence>
<feature type="region of interest" description="Disordered" evidence="1">
    <location>
        <begin position="25"/>
        <end position="102"/>
    </location>
</feature>
<feature type="compositionally biased region" description="Basic and acidic residues" evidence="1">
    <location>
        <begin position="45"/>
        <end position="64"/>
    </location>
</feature>
<feature type="chain" id="PRO_5047415038" description="DUF6318 domain-containing protein" evidence="2">
    <location>
        <begin position="23"/>
        <end position="237"/>
    </location>
</feature>
<reference evidence="4" key="1">
    <citation type="submission" date="2023-07" db="EMBL/GenBank/DDBJ databases">
        <title>Sequencing the genomes of 1000 actinobacteria strains.</title>
        <authorList>
            <person name="Klenk H.-P."/>
        </authorList>
    </citation>
    <scope>NUCLEOTIDE SEQUENCE</scope>
    <source>
        <strain evidence="4">DSM 13068</strain>
    </source>
</reference>
<dbReference type="RefSeq" id="WP_310248596.1">
    <property type="nucleotide sequence ID" value="NZ_JAVDXX010000001.1"/>
</dbReference>
<evidence type="ECO:0000259" key="3">
    <source>
        <dbReference type="Pfam" id="PF19843"/>
    </source>
</evidence>
<organism evidence="4 5">
    <name type="scientific">Pseudoglutamicibacter albus</name>
    <dbReference type="NCBI Taxonomy" id="98671"/>
    <lineage>
        <taxon>Bacteria</taxon>
        <taxon>Bacillati</taxon>
        <taxon>Actinomycetota</taxon>
        <taxon>Actinomycetes</taxon>
        <taxon>Micrococcales</taxon>
        <taxon>Micrococcaceae</taxon>
        <taxon>Pseudoglutamicibacter</taxon>
    </lineage>
</organism>
<comment type="caution">
    <text evidence="4">The sequence shown here is derived from an EMBL/GenBank/DDBJ whole genome shotgun (WGS) entry which is preliminary data.</text>
</comment>
<name>A0ABU1Z205_9MICC</name>
<evidence type="ECO:0000313" key="4">
    <source>
        <dbReference type="EMBL" id="MDR7294654.1"/>
    </source>
</evidence>
<keyword evidence="2" id="KW-0732">Signal</keyword>
<feature type="compositionally biased region" description="Low complexity" evidence="1">
    <location>
        <begin position="66"/>
        <end position="82"/>
    </location>
</feature>
<accession>A0ABU1Z205</accession>